<feature type="transmembrane region" description="Helical" evidence="2">
    <location>
        <begin position="42"/>
        <end position="62"/>
    </location>
</feature>
<dbReference type="AlphaFoldDB" id="A0AAE1CNN8"/>
<comment type="caution">
    <text evidence="3">The sequence shown here is derived from an EMBL/GenBank/DDBJ whole genome shotgun (WGS) entry which is preliminary data.</text>
</comment>
<feature type="region of interest" description="Disordered" evidence="1">
    <location>
        <begin position="107"/>
        <end position="134"/>
    </location>
</feature>
<accession>A0AAE1CNN8</accession>
<keyword evidence="4" id="KW-1185">Reference proteome</keyword>
<feature type="region of interest" description="Disordered" evidence="1">
    <location>
        <begin position="493"/>
        <end position="526"/>
    </location>
</feature>
<feature type="compositionally biased region" description="Polar residues" evidence="1">
    <location>
        <begin position="202"/>
        <end position="212"/>
    </location>
</feature>
<feature type="region of interest" description="Disordered" evidence="1">
    <location>
        <begin position="1"/>
        <end position="29"/>
    </location>
</feature>
<feature type="compositionally biased region" description="Basic and acidic residues" evidence="1">
    <location>
        <begin position="1"/>
        <end position="23"/>
    </location>
</feature>
<feature type="region of interest" description="Disordered" evidence="1">
    <location>
        <begin position="294"/>
        <end position="333"/>
    </location>
</feature>
<feature type="compositionally biased region" description="Basic residues" evidence="1">
    <location>
        <begin position="510"/>
        <end position="519"/>
    </location>
</feature>
<feature type="region of interest" description="Disordered" evidence="1">
    <location>
        <begin position="201"/>
        <end position="251"/>
    </location>
</feature>
<sequence>MCADRAEGGSDHTPDTRDQKDGAQDQDQGTETLGQRLLQEPIWIGLIVILSVIFLSGVFYLIRRKWGRKFNCCDIKKPKEDDNILNADGTITLNSFPLKRITRPPTLSPISVSPSHRSCTLSETPTPNPSANNHSAAARFFASYKDAERSPISTTVTTDFIRTCDTSLSHDVGDSSVGAIVGGRLLLNLHAKEQQRQEAMTRAQSLMSASTRETAKDKIKRSHSLGPFLKGNDSQSNERPFGPEAQPDRDRGIFSIQSSNARAQVVSKGNRVQNINDMDHIYPNVIVHASQNFHSDDEDDDENNDDNCKSRTSYSPQYQPVDTSREAQTDRSGARIIQVDIEGGSSGSGEGSSEQRVSLVKRSPRFSLNHVSRSADSILDPLPQNNMQFFTNDYEFMQKDKLQVYAQMLGEWKNRARQRYRLAKIAAQKEKQELYEHRLREKAVKYGGRIRSSLCRHHRKIHTAPHPLRRTKTVDVDHSGSAHDISLRRAQFSGRQGRQFTSMEDLERHERKRGRRHPRNCMNENDDLPSFTDCDCPECLASISVSFNSDMSSLVRSATTSQDLPVYSSTSYNSERYRTDRSKPRTVSTTSDPLKRRSHRSFRLEGSFQRKDSMRSISGHKYRQRRSRHGSGPTKTTRTLHVNNALSSSTDSDFNWRVIHSKQSSTDKQASPGRSFSLGIPQRAPPAVYNEVNERECKTFPPYITDIATSKTDVFHTIFSQVVESDDLHSAGEEDEAYIIESRPSAKQNIIHSIPLSRGPETAENVKDSEEVGKKTSNLAKISCGNGGEILSHQSKESLITESETPSKFSNRCNSIITMRTTGCLEGKAFKTSSQGSSTSREKSENSCGTPTTCNVIVYDSSASFDTTGTPPKSKFILSKKHSSLDLSNPHRLEPGQAALRNASSLQELSNQPEENVYSPCTSNPNNFTPERASSLIDIARTSTRSSGFALAETFHTPATDFHEILNSSRTSEVNIIQPKQALQNQRNTHAVTTPYQDRPHPTNKDSIAFVPKTPTSSVDDSYIQSSGRADGSAFLSVTDTDPSSGSAPSTQTTPNSKSHNKNLAQKVKDSAYQTKQSSVDVEANLEARTRRYPQTPKEEERRVTQRLHQAAVKLIVMQQRLRRARQHLSKDSAVHTISEDDPSLDDIIVVSPKTRTFKPGVLYPAQAMREGETIVDFPPTIYGRIIEEQDPSVEYEV</sequence>
<dbReference type="EMBL" id="JAWDGP010007375">
    <property type="protein sequence ID" value="KAK3722351.1"/>
    <property type="molecule type" value="Genomic_DNA"/>
</dbReference>
<feature type="region of interest" description="Disordered" evidence="1">
    <location>
        <begin position="993"/>
        <end position="1103"/>
    </location>
</feature>
<feature type="compositionally biased region" description="Polar residues" evidence="1">
    <location>
        <begin position="1036"/>
        <end position="1064"/>
    </location>
</feature>
<feature type="region of interest" description="Disordered" evidence="1">
    <location>
        <begin position="829"/>
        <end position="849"/>
    </location>
</feature>
<feature type="compositionally biased region" description="Basic residues" evidence="1">
    <location>
        <begin position="618"/>
        <end position="629"/>
    </location>
</feature>
<reference evidence="3" key="1">
    <citation type="journal article" date="2023" name="G3 (Bethesda)">
        <title>A reference genome for the long-term kleptoplast-retaining sea slug Elysia crispata morphotype clarki.</title>
        <authorList>
            <person name="Eastman K.E."/>
            <person name="Pendleton A.L."/>
            <person name="Shaikh M.A."/>
            <person name="Suttiyut T."/>
            <person name="Ogas R."/>
            <person name="Tomko P."/>
            <person name="Gavelis G."/>
            <person name="Widhalm J.R."/>
            <person name="Wisecaver J.H."/>
        </authorList>
    </citation>
    <scope>NUCLEOTIDE SEQUENCE</scope>
    <source>
        <strain evidence="3">ECLA1</strain>
    </source>
</reference>
<name>A0AAE1CNN8_9GAST</name>
<feature type="compositionally biased region" description="Polar residues" evidence="1">
    <location>
        <begin position="662"/>
        <end position="674"/>
    </location>
</feature>
<keyword evidence="2" id="KW-1133">Transmembrane helix</keyword>
<feature type="compositionally biased region" description="Acidic residues" evidence="1">
    <location>
        <begin position="296"/>
        <end position="305"/>
    </location>
</feature>
<keyword evidence="2" id="KW-0472">Membrane</keyword>
<feature type="compositionally biased region" description="Polar residues" evidence="1">
    <location>
        <begin position="1014"/>
        <end position="1028"/>
    </location>
</feature>
<feature type="compositionally biased region" description="Basic and acidic residues" evidence="1">
    <location>
        <begin position="323"/>
        <end position="333"/>
    </location>
</feature>
<gene>
    <name evidence="3" type="ORF">RRG08_041954</name>
</gene>
<feature type="compositionally biased region" description="Polar residues" evidence="1">
    <location>
        <begin position="557"/>
        <end position="574"/>
    </location>
</feature>
<dbReference type="Proteomes" id="UP001283361">
    <property type="component" value="Unassembled WGS sequence"/>
</dbReference>
<feature type="region of interest" description="Disordered" evidence="1">
    <location>
        <begin position="662"/>
        <end position="682"/>
    </location>
</feature>
<organism evidence="3 4">
    <name type="scientific">Elysia crispata</name>
    <name type="common">lettuce slug</name>
    <dbReference type="NCBI Taxonomy" id="231223"/>
    <lineage>
        <taxon>Eukaryota</taxon>
        <taxon>Metazoa</taxon>
        <taxon>Spiralia</taxon>
        <taxon>Lophotrochozoa</taxon>
        <taxon>Mollusca</taxon>
        <taxon>Gastropoda</taxon>
        <taxon>Heterobranchia</taxon>
        <taxon>Euthyneura</taxon>
        <taxon>Panpulmonata</taxon>
        <taxon>Sacoglossa</taxon>
        <taxon>Placobranchoidea</taxon>
        <taxon>Plakobranchidae</taxon>
        <taxon>Elysia</taxon>
    </lineage>
</organism>
<feature type="region of interest" description="Disordered" evidence="1">
    <location>
        <begin position="557"/>
        <end position="638"/>
    </location>
</feature>
<keyword evidence="2" id="KW-0812">Transmembrane</keyword>
<evidence type="ECO:0000313" key="3">
    <source>
        <dbReference type="EMBL" id="KAK3722351.1"/>
    </source>
</evidence>
<evidence type="ECO:0000256" key="1">
    <source>
        <dbReference type="SAM" id="MobiDB-lite"/>
    </source>
</evidence>
<proteinExistence type="predicted"/>
<feature type="compositionally biased region" description="Polar residues" evidence="1">
    <location>
        <begin position="108"/>
        <end position="123"/>
    </location>
</feature>
<evidence type="ECO:0000256" key="2">
    <source>
        <dbReference type="SAM" id="Phobius"/>
    </source>
</evidence>
<protein>
    <submittedName>
        <fullName evidence="3">Uncharacterized protein</fullName>
    </submittedName>
</protein>
<feature type="compositionally biased region" description="Polar residues" evidence="1">
    <location>
        <begin position="493"/>
        <end position="502"/>
    </location>
</feature>
<feature type="compositionally biased region" description="Polar residues" evidence="1">
    <location>
        <begin position="310"/>
        <end position="322"/>
    </location>
</feature>
<evidence type="ECO:0000313" key="4">
    <source>
        <dbReference type="Proteomes" id="UP001283361"/>
    </source>
</evidence>